<dbReference type="RefSeq" id="WP_303300992.1">
    <property type="nucleotide sequence ID" value="NZ_BAABDA010000051.1"/>
</dbReference>
<sequence>MVSDKPETLSWYAIKLDNTKYAIFDTFAEATGRDAHLTGKIAAALLEKAPAILKDFEASAIQNIDILASK</sequence>
<name>A0ABT8WL15_9FLAO</name>
<dbReference type="Proteomes" id="UP001176806">
    <property type="component" value="Unassembled WGS sequence"/>
</dbReference>
<proteinExistence type="predicted"/>
<reference evidence="1" key="1">
    <citation type="submission" date="2023-07" db="EMBL/GenBank/DDBJ databases">
        <title>Two novel species in the genus Flavivirga.</title>
        <authorList>
            <person name="Kwon K."/>
        </authorList>
    </citation>
    <scope>NUCLEOTIDE SEQUENCE</scope>
    <source>
        <strain evidence="1">KACC 14158</strain>
    </source>
</reference>
<dbReference type="EMBL" id="JAUOEL010000002">
    <property type="protein sequence ID" value="MDO5973846.1"/>
    <property type="molecule type" value="Genomic_DNA"/>
</dbReference>
<gene>
    <name evidence="1" type="ORF">Q4Q40_06580</name>
</gene>
<evidence type="ECO:0000313" key="2">
    <source>
        <dbReference type="Proteomes" id="UP001176806"/>
    </source>
</evidence>
<accession>A0ABT8WL15</accession>
<keyword evidence="1" id="KW-0503">Monooxygenase</keyword>
<organism evidence="1 2">
    <name type="scientific">Flavivirga jejuensis</name>
    <dbReference type="NCBI Taxonomy" id="870487"/>
    <lineage>
        <taxon>Bacteria</taxon>
        <taxon>Pseudomonadati</taxon>
        <taxon>Bacteroidota</taxon>
        <taxon>Flavobacteriia</taxon>
        <taxon>Flavobacteriales</taxon>
        <taxon>Flavobacteriaceae</taxon>
        <taxon>Flavivirga</taxon>
    </lineage>
</organism>
<dbReference type="SUPFAM" id="SSF54909">
    <property type="entry name" value="Dimeric alpha+beta barrel"/>
    <property type="match status" value="1"/>
</dbReference>
<evidence type="ECO:0000313" key="1">
    <source>
        <dbReference type="EMBL" id="MDO5973846.1"/>
    </source>
</evidence>
<dbReference type="InterPro" id="IPR011008">
    <property type="entry name" value="Dimeric_a/b-barrel"/>
</dbReference>
<keyword evidence="1" id="KW-0560">Oxidoreductase</keyword>
<dbReference type="GO" id="GO:0004497">
    <property type="term" value="F:monooxygenase activity"/>
    <property type="evidence" value="ECO:0007669"/>
    <property type="project" value="UniProtKB-KW"/>
</dbReference>
<dbReference type="Gene3D" id="3.30.70.100">
    <property type="match status" value="1"/>
</dbReference>
<protein>
    <submittedName>
        <fullName evidence="1">Antibiotic biosynthesis monooxygenase</fullName>
    </submittedName>
</protein>
<keyword evidence="2" id="KW-1185">Reference proteome</keyword>
<comment type="caution">
    <text evidence="1">The sequence shown here is derived from an EMBL/GenBank/DDBJ whole genome shotgun (WGS) entry which is preliminary data.</text>
</comment>